<accession>A0ABP5J7F1</accession>
<sequence length="875" mass="95765">MGFRVNSADEIYGYVFQRGPDRPLLGDGFGWTILLLDDGGERGREFLLAFGARLIAGTSGRVRFAFFADPPAGPYTRTRYDARDGWSALRPSAFHPFADGDELDLRDRTGRDGVLRAVPGQRESWRFVQALGIGRHLPCLLVITDFGSEDLHILPFGNRSAGEVYQRVRGWIDEFYEANQKALREWSVLERRIADHAEEAATSLVAVRAWPVRRRRLWLALGLLTEAARIAPDDPDRAVQGLAPLRYAPGLPADIATTVRELGSRTDRLKDRERRCAGLLERAELLAADGDPQSIGERLRELAGDRPSGLSEDTAALLLEASHLWTGGSEPHPSTYLVVWWKGPAGTLCSKRVFGRLRYSWPDIGSRARTGEQTGGGAARDHQVLWEALAECPVMAEPRTTTEAVLSALAAHCGIPADSPEWLTAAEPLRAHLLERLSAARQEAPGWVRTASPALRIGECLPKDGSPEARSHHEALRVVEAIAARAPQTVPQVDGKPAHLRHRDLVVHALRTDAERVAVPAGDRAELSTWVGQELGLARLRLHAALEADLPDPAGRPAGTDRLEADVKTAERLGRDLLRYEEALERITYPHIRDPWLVRLPLERGSGRTMGFVGDLAPDRRDGIGAARSTIGRFDEAAREALSASRTAATDGTRMPPEERFAAVFAQVVPAEWAATVLAPFEGADQGARLLQAIRERRLVDVLAGLDPAELHALTERVGLDGGSGPSTGQTAPATPETVQALFGLPVPLRVRITHPYPDTDDPRTVRVRTLADLLCRRGIDARLDTAPDRGPAQRRPDDFVLVVDPPDRKRPRFGLVRRAARADTRTLTVLLSSTEPAARRAAGFTTGSDTPLTCRIITLDPEGVEPLVRHLTAQ</sequence>
<proteinExistence type="predicted"/>
<reference evidence="2" key="1">
    <citation type="journal article" date="2019" name="Int. J. Syst. Evol. Microbiol.">
        <title>The Global Catalogue of Microorganisms (GCM) 10K type strain sequencing project: providing services to taxonomists for standard genome sequencing and annotation.</title>
        <authorList>
            <consortium name="The Broad Institute Genomics Platform"/>
            <consortium name="The Broad Institute Genome Sequencing Center for Infectious Disease"/>
            <person name="Wu L."/>
            <person name="Ma J."/>
        </authorList>
    </citation>
    <scope>NUCLEOTIDE SEQUENCE [LARGE SCALE GENOMIC DNA]</scope>
    <source>
        <strain evidence="2">JCM 14559</strain>
    </source>
</reference>
<organism evidence="1 2">
    <name type="scientific">Kitasatospora saccharophila</name>
    <dbReference type="NCBI Taxonomy" id="407973"/>
    <lineage>
        <taxon>Bacteria</taxon>
        <taxon>Bacillati</taxon>
        <taxon>Actinomycetota</taxon>
        <taxon>Actinomycetes</taxon>
        <taxon>Kitasatosporales</taxon>
        <taxon>Streptomycetaceae</taxon>
        <taxon>Kitasatospora</taxon>
    </lineage>
</organism>
<evidence type="ECO:0000313" key="2">
    <source>
        <dbReference type="Proteomes" id="UP001500897"/>
    </source>
</evidence>
<comment type="caution">
    <text evidence="1">The sequence shown here is derived from an EMBL/GenBank/DDBJ whole genome shotgun (WGS) entry which is preliminary data.</text>
</comment>
<dbReference type="RefSeq" id="WP_344555624.1">
    <property type="nucleotide sequence ID" value="NZ_BAAANS010000042.1"/>
</dbReference>
<name>A0ABP5J7F1_9ACTN</name>
<dbReference type="Proteomes" id="UP001500897">
    <property type="component" value="Unassembled WGS sequence"/>
</dbReference>
<evidence type="ECO:0000313" key="1">
    <source>
        <dbReference type="EMBL" id="GAA2112166.1"/>
    </source>
</evidence>
<protein>
    <submittedName>
        <fullName evidence="1">Uncharacterized protein</fullName>
    </submittedName>
</protein>
<keyword evidence="2" id="KW-1185">Reference proteome</keyword>
<dbReference type="EMBL" id="BAAANS010000042">
    <property type="protein sequence ID" value="GAA2112166.1"/>
    <property type="molecule type" value="Genomic_DNA"/>
</dbReference>
<gene>
    <name evidence="1" type="ORF">GCM10009759_54710</name>
</gene>